<dbReference type="SUPFAM" id="SSF54060">
    <property type="entry name" value="His-Me finger endonucleases"/>
    <property type="match status" value="1"/>
</dbReference>
<gene>
    <name evidence="2" type="ORF">LCGC14_2947450</name>
</gene>
<protein>
    <recommendedName>
        <fullName evidence="1">NUMOD4 domain-containing protein</fullName>
    </recommendedName>
</protein>
<dbReference type="InterPro" id="IPR044925">
    <property type="entry name" value="His-Me_finger_sf"/>
</dbReference>
<evidence type="ECO:0000313" key="2">
    <source>
        <dbReference type="EMBL" id="KKK68103.1"/>
    </source>
</evidence>
<comment type="caution">
    <text evidence="2">The sequence shown here is derived from an EMBL/GenBank/DDBJ whole genome shotgun (WGS) entry which is preliminary data.</text>
</comment>
<proteinExistence type="predicted"/>
<dbReference type="AlphaFoldDB" id="A0A0F8XGS8"/>
<feature type="domain" description="NUMOD4" evidence="1">
    <location>
        <begin position="4"/>
        <end position="49"/>
    </location>
</feature>
<evidence type="ECO:0000259" key="1">
    <source>
        <dbReference type="Pfam" id="PF07463"/>
    </source>
</evidence>
<dbReference type="EMBL" id="LAZR01059290">
    <property type="protein sequence ID" value="KKK68103.1"/>
    <property type="molecule type" value="Genomic_DNA"/>
</dbReference>
<organism evidence="2">
    <name type="scientific">marine sediment metagenome</name>
    <dbReference type="NCBI Taxonomy" id="412755"/>
    <lineage>
        <taxon>unclassified sequences</taxon>
        <taxon>metagenomes</taxon>
        <taxon>ecological metagenomes</taxon>
    </lineage>
</organism>
<dbReference type="GO" id="GO:0016788">
    <property type="term" value="F:hydrolase activity, acting on ester bonds"/>
    <property type="evidence" value="ECO:0007669"/>
    <property type="project" value="InterPro"/>
</dbReference>
<dbReference type="Pfam" id="PF07463">
    <property type="entry name" value="NUMOD4"/>
    <property type="match status" value="1"/>
</dbReference>
<sequence>MMLKPIEGYEGLYSVTPDGRVWSKPRHGTKGGWLKPYKDKDGYMIAPLRKNRKQKHEKIHRLVAQAYIPNPGNKPFINHLSGVKNDNRVEN</sequence>
<accession>A0A0F8XGS8</accession>
<reference evidence="2" key="1">
    <citation type="journal article" date="2015" name="Nature">
        <title>Complex archaea that bridge the gap between prokaryotes and eukaryotes.</title>
        <authorList>
            <person name="Spang A."/>
            <person name="Saw J.H."/>
            <person name="Jorgensen S.L."/>
            <person name="Zaremba-Niedzwiedzka K."/>
            <person name="Martijn J."/>
            <person name="Lind A.E."/>
            <person name="van Eijk R."/>
            <person name="Schleper C."/>
            <person name="Guy L."/>
            <person name="Ettema T.J."/>
        </authorList>
    </citation>
    <scope>NUCLEOTIDE SEQUENCE</scope>
</reference>
<dbReference type="InterPro" id="IPR010902">
    <property type="entry name" value="NUMOD4"/>
</dbReference>
<feature type="non-terminal residue" evidence="2">
    <location>
        <position position="91"/>
    </location>
</feature>
<dbReference type="Gene3D" id="3.90.75.20">
    <property type="match status" value="1"/>
</dbReference>
<name>A0A0F8XGS8_9ZZZZ</name>